<dbReference type="Proteomes" id="UP001187471">
    <property type="component" value="Unassembled WGS sequence"/>
</dbReference>
<dbReference type="AlphaFoldDB" id="A0AA88R6H0"/>
<comment type="caution">
    <text evidence="1">The sequence shown here is derived from an EMBL/GenBank/DDBJ whole genome shotgun (WGS) entry which is preliminary data.</text>
</comment>
<evidence type="ECO:0000313" key="2">
    <source>
        <dbReference type="Proteomes" id="UP001187471"/>
    </source>
</evidence>
<evidence type="ECO:0000313" key="1">
    <source>
        <dbReference type="EMBL" id="KAK2983017.1"/>
    </source>
</evidence>
<protein>
    <submittedName>
        <fullName evidence="1">Uncharacterized protein</fullName>
    </submittedName>
</protein>
<sequence length="240" mass="26336">MKPQEEIVQKSIIGIPSTSAASNVKVMRPSETIRLTGGSSSLAHSIHITDFNANLPFFANESTIRRLIGEKRPTNHWHPRRRALDGGIPTTIPSENEVEEIKAQSPKEVQAQVASNFFQLQSDNRQEVSKPTLPHCPSLRATLIFSTVGLTEAYVTKISLIHLYSLSLLLISHHQRKVKRTPRRSTIGLTEVKALTESGKSGAFAVGKRNRAGGVVSGGLEEWPNVGRKMEAEGEEEAEA</sequence>
<gene>
    <name evidence="1" type="ORF">RJ640_012892</name>
</gene>
<keyword evidence="2" id="KW-1185">Reference proteome</keyword>
<proteinExistence type="predicted"/>
<dbReference type="EMBL" id="JAVXUO010001368">
    <property type="protein sequence ID" value="KAK2983017.1"/>
    <property type="molecule type" value="Genomic_DNA"/>
</dbReference>
<reference evidence="1" key="1">
    <citation type="submission" date="2022-12" db="EMBL/GenBank/DDBJ databases">
        <title>Draft genome assemblies for two species of Escallonia (Escalloniales).</title>
        <authorList>
            <person name="Chanderbali A."/>
            <person name="Dervinis C."/>
            <person name="Anghel I."/>
            <person name="Soltis D."/>
            <person name="Soltis P."/>
            <person name="Zapata F."/>
        </authorList>
    </citation>
    <scope>NUCLEOTIDE SEQUENCE</scope>
    <source>
        <strain evidence="1">UCBG92.1500</strain>
        <tissue evidence="1">Leaf</tissue>
    </source>
</reference>
<name>A0AA88R6H0_9ASTE</name>
<organism evidence="1 2">
    <name type="scientific">Escallonia rubra</name>
    <dbReference type="NCBI Taxonomy" id="112253"/>
    <lineage>
        <taxon>Eukaryota</taxon>
        <taxon>Viridiplantae</taxon>
        <taxon>Streptophyta</taxon>
        <taxon>Embryophyta</taxon>
        <taxon>Tracheophyta</taxon>
        <taxon>Spermatophyta</taxon>
        <taxon>Magnoliopsida</taxon>
        <taxon>eudicotyledons</taxon>
        <taxon>Gunneridae</taxon>
        <taxon>Pentapetalae</taxon>
        <taxon>asterids</taxon>
        <taxon>campanulids</taxon>
        <taxon>Escalloniales</taxon>
        <taxon>Escalloniaceae</taxon>
        <taxon>Escallonia</taxon>
    </lineage>
</organism>
<accession>A0AA88R6H0</accession>